<gene>
    <name evidence="9" type="ORF">DBW69_04640</name>
</gene>
<dbReference type="InterPro" id="IPR049940">
    <property type="entry name" value="GluQ/Sye"/>
</dbReference>
<evidence type="ECO:0000256" key="1">
    <source>
        <dbReference type="ARBA" id="ARBA00022598"/>
    </source>
</evidence>
<dbReference type="GO" id="GO:0006424">
    <property type="term" value="P:glutamyl-tRNA aminoacylation"/>
    <property type="evidence" value="ECO:0007669"/>
    <property type="project" value="TreeGrafter"/>
</dbReference>
<evidence type="ECO:0000313" key="10">
    <source>
        <dbReference type="Proteomes" id="UP000252132"/>
    </source>
</evidence>
<protein>
    <submittedName>
        <fullName evidence="9">tRNA glutamyl-Q(34) synthetase GluQRS</fullName>
    </submittedName>
</protein>
<evidence type="ECO:0000259" key="8">
    <source>
        <dbReference type="Pfam" id="PF00749"/>
    </source>
</evidence>
<evidence type="ECO:0000256" key="7">
    <source>
        <dbReference type="RuleBase" id="RU363037"/>
    </source>
</evidence>
<dbReference type="InterPro" id="IPR020058">
    <property type="entry name" value="Glu/Gln-tRNA-synth_Ib_cat-dom"/>
</dbReference>
<proteinExistence type="inferred from homology"/>
<name>A0A368DYF7_9PROT</name>
<dbReference type="InterPro" id="IPR001412">
    <property type="entry name" value="aa-tRNA-synth_I_CS"/>
</dbReference>
<dbReference type="GO" id="GO:0005829">
    <property type="term" value="C:cytosol"/>
    <property type="evidence" value="ECO:0007669"/>
    <property type="project" value="TreeGrafter"/>
</dbReference>
<keyword evidence="7" id="KW-0648">Protein biosynthesis</keyword>
<accession>A0A368DYF7</accession>
<dbReference type="PROSITE" id="PS00178">
    <property type="entry name" value="AA_TRNA_LIGASE_I"/>
    <property type="match status" value="1"/>
</dbReference>
<comment type="similarity">
    <text evidence="7">Belongs to the class-I aminoacyl-tRNA synthetase family.</text>
</comment>
<dbReference type="AlphaFoldDB" id="A0A368DYF7"/>
<keyword evidence="1 7" id="KW-0436">Ligase</keyword>
<evidence type="ECO:0000256" key="6">
    <source>
        <dbReference type="ARBA" id="ARBA00023146"/>
    </source>
</evidence>
<keyword evidence="6 7" id="KW-0030">Aminoacyl-tRNA synthetase</keyword>
<dbReference type="SUPFAM" id="SSF52374">
    <property type="entry name" value="Nucleotidylyl transferase"/>
    <property type="match status" value="1"/>
</dbReference>
<dbReference type="GO" id="GO:0004818">
    <property type="term" value="F:glutamate-tRNA ligase activity"/>
    <property type="evidence" value="ECO:0007669"/>
    <property type="project" value="TreeGrafter"/>
</dbReference>
<organism evidence="9 10">
    <name type="scientific">PS1 clade bacterium</name>
    <dbReference type="NCBI Taxonomy" id="2175152"/>
    <lineage>
        <taxon>Bacteria</taxon>
        <taxon>Pseudomonadati</taxon>
        <taxon>Pseudomonadota</taxon>
        <taxon>Alphaproteobacteria</taxon>
        <taxon>PS1 clade</taxon>
    </lineage>
</organism>
<keyword evidence="4" id="KW-0862">Zinc</keyword>
<evidence type="ECO:0000256" key="3">
    <source>
        <dbReference type="ARBA" id="ARBA00022741"/>
    </source>
</evidence>
<dbReference type="Gene3D" id="3.40.50.620">
    <property type="entry name" value="HUPs"/>
    <property type="match status" value="1"/>
</dbReference>
<dbReference type="Pfam" id="PF00749">
    <property type="entry name" value="tRNA-synt_1c"/>
    <property type="match status" value="1"/>
</dbReference>
<dbReference type="PANTHER" id="PTHR43311">
    <property type="entry name" value="GLUTAMATE--TRNA LIGASE"/>
    <property type="match status" value="1"/>
</dbReference>
<dbReference type="GO" id="GO:0005524">
    <property type="term" value="F:ATP binding"/>
    <property type="evidence" value="ECO:0007669"/>
    <property type="project" value="UniProtKB-KW"/>
</dbReference>
<dbReference type="EMBL" id="QOQF01000015">
    <property type="protein sequence ID" value="RCL76892.1"/>
    <property type="molecule type" value="Genomic_DNA"/>
</dbReference>
<dbReference type="InterPro" id="IPR014729">
    <property type="entry name" value="Rossmann-like_a/b/a_fold"/>
</dbReference>
<keyword evidence="5 7" id="KW-0067">ATP-binding</keyword>
<reference evidence="9 10" key="1">
    <citation type="journal article" date="2018" name="Microbiome">
        <title>Fine metagenomic profile of the Mediterranean stratified and mixed water columns revealed by assembly and recruitment.</title>
        <authorList>
            <person name="Haro-Moreno J.M."/>
            <person name="Lopez-Perez M."/>
            <person name="De La Torre J.R."/>
            <person name="Picazo A."/>
            <person name="Camacho A."/>
            <person name="Rodriguez-Valera F."/>
        </authorList>
    </citation>
    <scope>NUCLEOTIDE SEQUENCE [LARGE SCALE GENOMIC DNA]</scope>
    <source>
        <strain evidence="9">MED-G55</strain>
    </source>
</reference>
<keyword evidence="3 7" id="KW-0547">Nucleotide-binding</keyword>
<dbReference type="PRINTS" id="PR00987">
    <property type="entry name" value="TRNASYNTHGLU"/>
</dbReference>
<evidence type="ECO:0000256" key="2">
    <source>
        <dbReference type="ARBA" id="ARBA00022723"/>
    </source>
</evidence>
<keyword evidence="2" id="KW-0479">Metal-binding</keyword>
<dbReference type="PANTHER" id="PTHR43311:SF1">
    <property type="entry name" value="GLUTAMYL-Q TRNA(ASP) SYNTHETASE"/>
    <property type="match status" value="1"/>
</dbReference>
<dbReference type="NCBIfam" id="NF004315">
    <property type="entry name" value="PRK05710.1-4"/>
    <property type="match status" value="1"/>
</dbReference>
<evidence type="ECO:0000256" key="5">
    <source>
        <dbReference type="ARBA" id="ARBA00022840"/>
    </source>
</evidence>
<comment type="caution">
    <text evidence="9">The sequence shown here is derived from an EMBL/GenBank/DDBJ whole genome shotgun (WGS) entry which is preliminary data.</text>
</comment>
<feature type="domain" description="Glutamyl/glutaminyl-tRNA synthetase class Ib catalytic" evidence="8">
    <location>
        <begin position="10"/>
        <end position="289"/>
    </location>
</feature>
<evidence type="ECO:0000313" key="9">
    <source>
        <dbReference type="EMBL" id="RCL76892.1"/>
    </source>
</evidence>
<dbReference type="Proteomes" id="UP000252132">
    <property type="component" value="Unassembled WGS sequence"/>
</dbReference>
<dbReference type="InterPro" id="IPR000924">
    <property type="entry name" value="Glu/Gln-tRNA-synth"/>
</dbReference>
<evidence type="ECO:0000256" key="4">
    <source>
        <dbReference type="ARBA" id="ARBA00022833"/>
    </source>
</evidence>
<sequence length="295" mass="33399">MKPQDQAHITRFAPSPNGRLHLGHAYSALMAQKLAGSGSFILRIEDIDLGRRRRHFIDAIYDDLAWLGLSWPTPVMIQSDRFDIYKTALNKLRDLDVVYPCWASRADIRDYINVQAGGREAWPIDPDGAAIYPGLYKDISPAKRDAMMWEGGSYAWRLDSEKAAALARVKNGSLTYFEASQQESIEIIPSLYGDVILARKDIPTSYHLSVVVDDAAQDISLVTRGMDLQGATHIHRVLQILLEYPEPDYYHHDLVREADGRRLSKRAGDIGIEYYRGQGYRPEQLIEELLPSLTL</sequence>